<accession>A0ABT3TF07</accession>
<dbReference type="PANTHER" id="PTHR23526:SF1">
    <property type="entry name" value="MAJOR FACILITATOR SUPERFAMILY MFS_1"/>
    <property type="match status" value="1"/>
</dbReference>
<dbReference type="PANTHER" id="PTHR23526">
    <property type="entry name" value="INTEGRAL MEMBRANE TRANSPORT PROTEIN-RELATED"/>
    <property type="match status" value="1"/>
</dbReference>
<dbReference type="InterPro" id="IPR020846">
    <property type="entry name" value="MFS_dom"/>
</dbReference>
<dbReference type="PROSITE" id="PS50850">
    <property type="entry name" value="MFS"/>
    <property type="match status" value="1"/>
</dbReference>
<feature type="transmembrane region" description="Helical" evidence="4">
    <location>
        <begin position="118"/>
        <end position="140"/>
    </location>
</feature>
<evidence type="ECO:0000256" key="1">
    <source>
        <dbReference type="ARBA" id="ARBA00022692"/>
    </source>
</evidence>
<feature type="domain" description="Major facilitator superfamily (MFS) profile" evidence="5">
    <location>
        <begin position="191"/>
        <end position="421"/>
    </location>
</feature>
<dbReference type="Pfam" id="PF07690">
    <property type="entry name" value="MFS_1"/>
    <property type="match status" value="1"/>
</dbReference>
<evidence type="ECO:0000313" key="7">
    <source>
        <dbReference type="Proteomes" id="UP001143362"/>
    </source>
</evidence>
<protein>
    <submittedName>
        <fullName evidence="6">MFS transporter</fullName>
    </submittedName>
</protein>
<feature type="transmembrane region" description="Helical" evidence="4">
    <location>
        <begin position="186"/>
        <end position="210"/>
    </location>
</feature>
<keyword evidence="7" id="KW-1185">Reference proteome</keyword>
<evidence type="ECO:0000256" key="4">
    <source>
        <dbReference type="SAM" id="Phobius"/>
    </source>
</evidence>
<feature type="transmembrane region" description="Helical" evidence="4">
    <location>
        <begin position="89"/>
        <end position="112"/>
    </location>
</feature>
<comment type="caution">
    <text evidence="6">The sequence shown here is derived from an EMBL/GenBank/DDBJ whole genome shotgun (WGS) entry which is preliminary data.</text>
</comment>
<feature type="transmembrane region" description="Helical" evidence="4">
    <location>
        <begin position="305"/>
        <end position="322"/>
    </location>
</feature>
<dbReference type="SUPFAM" id="SSF103473">
    <property type="entry name" value="MFS general substrate transporter"/>
    <property type="match status" value="1"/>
</dbReference>
<evidence type="ECO:0000256" key="2">
    <source>
        <dbReference type="ARBA" id="ARBA00022989"/>
    </source>
</evidence>
<feature type="transmembrane region" description="Helical" evidence="4">
    <location>
        <begin position="161"/>
        <end position="180"/>
    </location>
</feature>
<feature type="transmembrane region" description="Helical" evidence="4">
    <location>
        <begin position="328"/>
        <end position="347"/>
    </location>
</feature>
<keyword evidence="3 4" id="KW-0472">Membrane</keyword>
<dbReference type="EMBL" id="SHNN01000002">
    <property type="protein sequence ID" value="MCX2980892.1"/>
    <property type="molecule type" value="Genomic_DNA"/>
</dbReference>
<reference evidence="6" key="1">
    <citation type="submission" date="2019-02" db="EMBL/GenBank/DDBJ databases">
        <authorList>
            <person name="Li S.-H."/>
        </authorList>
    </citation>
    <scope>NUCLEOTIDE SEQUENCE</scope>
    <source>
        <strain evidence="6">IMCC14734</strain>
    </source>
</reference>
<sequence length="421" mass="44962">MTDNTAELAYQAQVQRDLPRNFVVHLVHGMLGQTGFRLVNTPTFVPAYILLLSGGSDFAVGLALALQALGSTLTPMISANLVGHRQRVLPMGIVTGGAMRLCVLALALAGFFLPQNVALYAVIASLGLFGLFAGMQIVVFQTLLAKVIPVSNRGKLTGLRNFLAGITTALVAWYGGHYLLGEPPSVIGYSWIFLISFGLTSAGLLFLALVREPVPPTVAARQRLWQQIGSVPHFLRQDPQFRHYVVARALTTMGRMALPFYILYAGASIGLSGQTLAVLTIAFTLAATLSNLVWGALADRSGFRVVFLGSVLLWIAATLALLLSREYWAVIVVFVGIGAAQEGFRIAAMNMTLEFGHRDQLPLRLGIANSSAEAAGALAPLLGGILATLLGYESVFLAATAFLSAGALLLILRVPEPRQRH</sequence>
<feature type="transmembrane region" description="Helical" evidence="4">
    <location>
        <begin position="395"/>
        <end position="412"/>
    </location>
</feature>
<dbReference type="InterPro" id="IPR052528">
    <property type="entry name" value="Sugar_transport-like"/>
</dbReference>
<organism evidence="6 7">
    <name type="scientific">Candidatus Litorirhabdus singularis</name>
    <dbReference type="NCBI Taxonomy" id="2518993"/>
    <lineage>
        <taxon>Bacteria</taxon>
        <taxon>Pseudomonadati</taxon>
        <taxon>Pseudomonadota</taxon>
        <taxon>Gammaproteobacteria</taxon>
        <taxon>Cellvibrionales</taxon>
        <taxon>Halieaceae</taxon>
        <taxon>Candidatus Litorirhabdus</taxon>
    </lineage>
</organism>
<feature type="transmembrane region" description="Helical" evidence="4">
    <location>
        <begin position="47"/>
        <end position="69"/>
    </location>
</feature>
<dbReference type="InterPro" id="IPR011701">
    <property type="entry name" value="MFS"/>
</dbReference>
<feature type="transmembrane region" description="Helical" evidence="4">
    <location>
        <begin position="367"/>
        <end position="389"/>
    </location>
</feature>
<keyword evidence="1 4" id="KW-0812">Transmembrane</keyword>
<feature type="transmembrane region" description="Helical" evidence="4">
    <location>
        <begin position="276"/>
        <end position="298"/>
    </location>
</feature>
<dbReference type="Proteomes" id="UP001143362">
    <property type="component" value="Unassembled WGS sequence"/>
</dbReference>
<evidence type="ECO:0000313" key="6">
    <source>
        <dbReference type="EMBL" id="MCX2980892.1"/>
    </source>
</evidence>
<proteinExistence type="predicted"/>
<dbReference type="InterPro" id="IPR036259">
    <property type="entry name" value="MFS_trans_sf"/>
</dbReference>
<gene>
    <name evidence="6" type="ORF">EYC98_08445</name>
</gene>
<keyword evidence="2 4" id="KW-1133">Transmembrane helix</keyword>
<evidence type="ECO:0000256" key="3">
    <source>
        <dbReference type="ARBA" id="ARBA00023136"/>
    </source>
</evidence>
<name>A0ABT3TF07_9GAMM</name>
<dbReference type="RefSeq" id="WP_279244909.1">
    <property type="nucleotide sequence ID" value="NZ_SHNN01000002.1"/>
</dbReference>
<dbReference type="Gene3D" id="1.20.1250.20">
    <property type="entry name" value="MFS general substrate transporter like domains"/>
    <property type="match status" value="2"/>
</dbReference>
<evidence type="ECO:0000259" key="5">
    <source>
        <dbReference type="PROSITE" id="PS50850"/>
    </source>
</evidence>
<feature type="transmembrane region" description="Helical" evidence="4">
    <location>
        <begin position="245"/>
        <end position="264"/>
    </location>
</feature>